<evidence type="ECO:0000256" key="2">
    <source>
        <dbReference type="ARBA" id="ARBA00022679"/>
    </source>
</evidence>
<evidence type="ECO:0000256" key="8">
    <source>
        <dbReference type="RuleBase" id="RU003837"/>
    </source>
</evidence>
<dbReference type="InterPro" id="IPR030373">
    <property type="entry name" value="PABS_CS"/>
</dbReference>
<dbReference type="Pfam" id="PF01564">
    <property type="entry name" value="Spermine_synth"/>
    <property type="match status" value="1"/>
</dbReference>
<dbReference type="NCBIfam" id="NF002010">
    <property type="entry name" value="PRK00811.1"/>
    <property type="match status" value="1"/>
</dbReference>
<dbReference type="InterPro" id="IPR035246">
    <property type="entry name" value="Spermidine_synt_N"/>
</dbReference>
<dbReference type="Pfam" id="PF17284">
    <property type="entry name" value="Spermine_synt_N"/>
    <property type="match status" value="1"/>
</dbReference>
<keyword evidence="4 5" id="KW-0620">Polyamine biosynthesis</keyword>
<dbReference type="eggNOG" id="COG0421">
    <property type="taxonomic scope" value="Bacteria"/>
</dbReference>
<keyword evidence="3 5" id="KW-0745">Spermidine biosynthesis</keyword>
<dbReference type="HOGENOM" id="CLU_048199_0_0_0"/>
<comment type="catalytic activity">
    <reaction evidence="5 8">
        <text>S-adenosyl 3-(methylsulfanyl)propylamine + putrescine = S-methyl-5'-thioadenosine + spermidine + H(+)</text>
        <dbReference type="Rhea" id="RHEA:12721"/>
        <dbReference type="ChEBI" id="CHEBI:15378"/>
        <dbReference type="ChEBI" id="CHEBI:17509"/>
        <dbReference type="ChEBI" id="CHEBI:57443"/>
        <dbReference type="ChEBI" id="CHEBI:57834"/>
        <dbReference type="ChEBI" id="CHEBI:326268"/>
        <dbReference type="EC" id="2.5.1.16"/>
    </reaction>
</comment>
<keyword evidence="5" id="KW-0812">Transmembrane</keyword>
<comment type="caution">
    <text evidence="5">Lacks conserved residue(s) required for the propagation of feature annotation.</text>
</comment>
<organism evidence="10 11">
    <name type="scientific">Deferribacter desulfuricans (strain DSM 14783 / JCM 11476 / NBRC 101012 / SSM1)</name>
    <dbReference type="NCBI Taxonomy" id="639282"/>
    <lineage>
        <taxon>Bacteria</taxon>
        <taxon>Pseudomonadati</taxon>
        <taxon>Deferribacterota</taxon>
        <taxon>Deferribacteres</taxon>
        <taxon>Deferribacterales</taxon>
        <taxon>Deferribacteraceae</taxon>
        <taxon>Deferribacter</taxon>
    </lineage>
</organism>
<dbReference type="PANTHER" id="PTHR11558:SF11">
    <property type="entry name" value="SPERMIDINE SYNTHASE"/>
    <property type="match status" value="1"/>
</dbReference>
<sequence>MNLWFTEYYENDTALSIKIKKTLYSGKSKYQKIDVLESEQLGKILLLDDLIMLTEAHEFAYHEMIAHVPLFSHPEPKSVLIIGGGDGGTAREVLRHENIEKCVMCEIDDMVVKVTKEYIPSVGSQFDNPKLELLFKDGVKFIEENTNKFDIIIIDSTDPVGFAEGLFKQKFYQSVYDCLKEDGIMVAQAENPYYYADIQKDMFNNLKAVFPIVSMYLSFIPFYPSGMWAFAFASKKYKPLEKVKYDDIKKMENELKYFNSDIIKSCFSLPNFAKKVL</sequence>
<dbReference type="UniPathway" id="UPA00248">
    <property type="reaction ID" value="UER00314"/>
</dbReference>
<comment type="similarity">
    <text evidence="1 5 7">Belongs to the spermidine/spermine synthase family.</text>
</comment>
<dbReference type="EC" id="2.5.1.16" evidence="5"/>
<gene>
    <name evidence="5 10" type="primary">speE</name>
    <name evidence="10" type="ordered locus">DEFDS_0968</name>
</gene>
<dbReference type="GO" id="GO:0005886">
    <property type="term" value="C:plasma membrane"/>
    <property type="evidence" value="ECO:0007669"/>
    <property type="project" value="UniProtKB-SubCell"/>
</dbReference>
<feature type="binding site" evidence="5">
    <location>
        <position position="86"/>
    </location>
    <ligand>
        <name>spermidine</name>
        <dbReference type="ChEBI" id="CHEBI:57834"/>
    </ligand>
</feature>
<evidence type="ECO:0000259" key="9">
    <source>
        <dbReference type="PROSITE" id="PS51006"/>
    </source>
</evidence>
<dbReference type="CDD" id="cd02440">
    <property type="entry name" value="AdoMet_MTases"/>
    <property type="match status" value="1"/>
</dbReference>
<comment type="function">
    <text evidence="5">Catalyzes the irreversible transfer of a propylamine group from the amino donor S-adenosylmethioninamine (decarboxy-AdoMet) to putrescine (1,4-diaminobutane) to yield spermidine.</text>
</comment>
<accession>D3PCW7</accession>
<dbReference type="OrthoDB" id="9793120at2"/>
<evidence type="ECO:0000256" key="3">
    <source>
        <dbReference type="ARBA" id="ARBA00023066"/>
    </source>
</evidence>
<reference evidence="10 11" key="1">
    <citation type="journal article" date="2010" name="DNA Res.">
        <title>Bacterial lifestyle in a deep-sea hydrothermal vent chimney revealed by the genome sequence of the thermophilic bacterium Deferribacter desulfuricans SSM1.</title>
        <authorList>
            <person name="Takaki Y."/>
            <person name="Shimamura S."/>
            <person name="Nakagawa S."/>
            <person name="Fukuhara Y."/>
            <person name="Horikawa H."/>
            <person name="Ankai A."/>
            <person name="Harada T."/>
            <person name="Hosoyama A."/>
            <person name="Oguchi A."/>
            <person name="Fukui S."/>
            <person name="Fujita N."/>
            <person name="Takami H."/>
            <person name="Takai K."/>
        </authorList>
    </citation>
    <scope>NUCLEOTIDE SEQUENCE [LARGE SCALE GENOMIC DNA]</scope>
    <source>
        <strain evidence="11">DSM 14783 / JCM 11476 / NBRC 101012 / SSM1</strain>
    </source>
</reference>
<evidence type="ECO:0000313" key="10">
    <source>
        <dbReference type="EMBL" id="BAI80440.1"/>
    </source>
</evidence>
<dbReference type="Gene3D" id="2.30.140.10">
    <property type="entry name" value="Spermidine synthase, tetramerisation domain"/>
    <property type="match status" value="1"/>
</dbReference>
<evidence type="ECO:0000313" key="11">
    <source>
        <dbReference type="Proteomes" id="UP000001520"/>
    </source>
</evidence>
<keyword evidence="5" id="KW-1133">Transmembrane helix</keyword>
<dbReference type="PROSITE" id="PS01330">
    <property type="entry name" value="PABS_1"/>
    <property type="match status" value="1"/>
</dbReference>
<feature type="binding site" evidence="5">
    <location>
        <position position="31"/>
    </location>
    <ligand>
        <name>S-methyl-5'-thioadenosine</name>
        <dbReference type="ChEBI" id="CHEBI:17509"/>
    </ligand>
</feature>
<keyword evidence="11" id="KW-1185">Reference proteome</keyword>
<proteinExistence type="inferred from homology"/>
<comment type="subcellular location">
    <subcellularLocation>
        <location evidence="5">Cell membrane</location>
        <topology evidence="5">Single-pass membrane protein</topology>
    </subcellularLocation>
</comment>
<protein>
    <recommendedName>
        <fullName evidence="5">Polyamine aminopropyltransferase</fullName>
    </recommendedName>
    <alternativeName>
        <fullName evidence="5">Putrescine aminopropyltransferase</fullName>
        <shortName evidence="5">PAPT</shortName>
    </alternativeName>
    <alternativeName>
        <fullName evidence="5">Spermidine synthase</fullName>
        <shortName evidence="5">SPDS</shortName>
        <shortName evidence="5">SPDSY</shortName>
        <ecNumber evidence="5">2.5.1.16</ecNumber>
    </alternativeName>
</protein>
<dbReference type="KEGG" id="ddf:DEFDS_0968"/>
<dbReference type="STRING" id="639282.DEFDS_0968"/>
<evidence type="ECO:0000256" key="4">
    <source>
        <dbReference type="ARBA" id="ARBA00023115"/>
    </source>
</evidence>
<dbReference type="EMBL" id="AP011529">
    <property type="protein sequence ID" value="BAI80440.1"/>
    <property type="molecule type" value="Genomic_DNA"/>
</dbReference>
<evidence type="ECO:0000256" key="5">
    <source>
        <dbReference type="HAMAP-Rule" id="MF_00198"/>
    </source>
</evidence>
<dbReference type="InterPro" id="IPR029063">
    <property type="entry name" value="SAM-dependent_MTases_sf"/>
</dbReference>
<dbReference type="GO" id="GO:0008295">
    <property type="term" value="P:spermidine biosynthetic process"/>
    <property type="evidence" value="ECO:0007669"/>
    <property type="project" value="UniProtKB-UniRule"/>
</dbReference>
<comment type="pathway">
    <text evidence="5">Amine and polyamine biosynthesis; spermidine biosynthesis; spermidine from putrescine: step 1/1.</text>
</comment>
<feature type="binding site" evidence="5">
    <location>
        <begin position="137"/>
        <end position="138"/>
    </location>
    <ligand>
        <name>S-methyl-5'-thioadenosine</name>
        <dbReference type="ChEBI" id="CHEBI:17509"/>
    </ligand>
</feature>
<dbReference type="Proteomes" id="UP000001520">
    <property type="component" value="Chromosome"/>
</dbReference>
<dbReference type="PANTHER" id="PTHR11558">
    <property type="entry name" value="SPERMIDINE/SPERMINE SYNTHASE"/>
    <property type="match status" value="1"/>
</dbReference>
<dbReference type="SUPFAM" id="SSF53335">
    <property type="entry name" value="S-adenosyl-L-methionine-dependent methyltransferases"/>
    <property type="match status" value="1"/>
</dbReference>
<dbReference type="InterPro" id="IPR030374">
    <property type="entry name" value="PABS"/>
</dbReference>
<dbReference type="GO" id="GO:0005829">
    <property type="term" value="C:cytosol"/>
    <property type="evidence" value="ECO:0007669"/>
    <property type="project" value="TreeGrafter"/>
</dbReference>
<feature type="binding site" evidence="5">
    <location>
        <begin position="155"/>
        <end position="158"/>
    </location>
    <ligand>
        <name>spermidine</name>
        <dbReference type="ChEBI" id="CHEBI:57834"/>
    </ligand>
</feature>
<dbReference type="Gene3D" id="3.40.50.150">
    <property type="entry name" value="Vaccinia Virus protein VP39"/>
    <property type="match status" value="1"/>
</dbReference>
<dbReference type="HAMAP" id="MF_00198">
    <property type="entry name" value="Spermidine_synth"/>
    <property type="match status" value="1"/>
</dbReference>
<dbReference type="AlphaFoldDB" id="D3PCW7"/>
<feature type="binding site" evidence="5">
    <location>
        <position position="62"/>
    </location>
    <ligand>
        <name>spermidine</name>
        <dbReference type="ChEBI" id="CHEBI:57834"/>
    </ligand>
</feature>
<comment type="subunit">
    <text evidence="5">Homodimer or homotetramer.</text>
</comment>
<keyword evidence="2 5" id="KW-0808">Transferase</keyword>
<evidence type="ECO:0000256" key="7">
    <source>
        <dbReference type="RuleBase" id="RU003836"/>
    </source>
</evidence>
<evidence type="ECO:0000256" key="1">
    <source>
        <dbReference type="ARBA" id="ARBA00007867"/>
    </source>
</evidence>
<dbReference type="InterPro" id="IPR037163">
    <property type="entry name" value="Spermidine_synt_N_sf"/>
</dbReference>
<dbReference type="NCBIfam" id="TIGR00417">
    <property type="entry name" value="speE"/>
    <property type="match status" value="1"/>
</dbReference>
<dbReference type="NCBIfam" id="NF037959">
    <property type="entry name" value="MFS_SpdSyn"/>
    <property type="match status" value="1"/>
</dbReference>
<dbReference type="PROSITE" id="PS51006">
    <property type="entry name" value="PABS_2"/>
    <property type="match status" value="1"/>
</dbReference>
<name>D3PCW7_DEFDS</name>
<dbReference type="RefSeq" id="WP_013007687.1">
    <property type="nucleotide sequence ID" value="NC_013939.1"/>
</dbReference>
<dbReference type="InterPro" id="IPR001045">
    <property type="entry name" value="Spermi_synthase"/>
</dbReference>
<feature type="domain" description="PABS" evidence="9">
    <location>
        <begin position="2"/>
        <end position="235"/>
    </location>
</feature>
<feature type="transmembrane region" description="Helical" evidence="5">
    <location>
        <begin position="208"/>
        <end position="232"/>
    </location>
</feature>
<feature type="active site" description="Proton acceptor" evidence="5 6">
    <location>
        <position position="155"/>
    </location>
</feature>
<evidence type="ECO:0000256" key="6">
    <source>
        <dbReference type="PROSITE-ProRule" id="PRU00354"/>
    </source>
</evidence>
<dbReference type="GO" id="GO:0004766">
    <property type="term" value="F:spermidine synthase activity"/>
    <property type="evidence" value="ECO:0007669"/>
    <property type="project" value="UniProtKB-UniRule"/>
</dbReference>
<keyword evidence="5" id="KW-0963">Cytoplasm</keyword>
<keyword evidence="5" id="KW-0472">Membrane</keyword>
<feature type="binding site" evidence="5">
    <location>
        <position position="106"/>
    </location>
    <ligand>
        <name>S-methyl-5'-thioadenosine</name>
        <dbReference type="ChEBI" id="CHEBI:17509"/>
    </ligand>
</feature>